<gene>
    <name evidence="1" type="ORF">BN973_06058</name>
</gene>
<dbReference type="HOGENOM" id="CLU_1370891_0_0_11"/>
<sequence length="199" mass="21241">MNDVSPMPTAFDPTAVSSLAQEIAQHVGPLQHVASTHLHLWLPALAVPSAWAIADADAPAVTRLLLRRVNSTNHWDGCEVLNLYRVPGTVPEALVLRNADRILRDSQATEISAHPVDVPPQYAIVATRASGRLTTGNRQVLSHFNNYVVNSAGGGALIEQAVVVGADAQSALAAECAALTENLYRSLLASIDRPHDPRL</sequence>
<dbReference type="AlphaFoldDB" id="A0A024K742"/>
<organism evidence="1">
    <name type="scientific">Mycobacterium triplex</name>
    <dbReference type="NCBI Taxonomy" id="47839"/>
    <lineage>
        <taxon>Bacteria</taxon>
        <taxon>Bacillati</taxon>
        <taxon>Actinomycetota</taxon>
        <taxon>Actinomycetes</taxon>
        <taxon>Mycobacteriales</taxon>
        <taxon>Mycobacteriaceae</taxon>
        <taxon>Mycobacterium</taxon>
        <taxon>Mycobacterium simiae complex</taxon>
    </lineage>
</organism>
<dbReference type="EMBL" id="HG964449">
    <property type="protein sequence ID" value="CDO91649.1"/>
    <property type="molecule type" value="Genomic_DNA"/>
</dbReference>
<reference evidence="1" key="1">
    <citation type="journal article" date="2014" name="Genome Announc.">
        <title>Draft Genome Sequence of Mycobacterium triplex DSM 44626.</title>
        <authorList>
            <person name="Sassi M."/>
            <person name="Croce O."/>
            <person name="Robert C."/>
            <person name="Raoult D."/>
            <person name="Drancourt M."/>
        </authorList>
    </citation>
    <scope>NUCLEOTIDE SEQUENCE [LARGE SCALE GENOMIC DNA]</scope>
    <source>
        <strain evidence="1">DSM 44626</strain>
    </source>
</reference>
<accession>A0A024K742</accession>
<evidence type="ECO:0000313" key="1">
    <source>
        <dbReference type="EMBL" id="CDO91649.1"/>
    </source>
</evidence>
<proteinExistence type="predicted"/>
<dbReference type="STRING" id="47839.BN973_06058"/>
<protein>
    <submittedName>
        <fullName evidence="1">Uncharacterized protein</fullName>
    </submittedName>
</protein>
<dbReference type="Proteomes" id="UP000028880">
    <property type="component" value="Unassembled WGS sequence"/>
</dbReference>
<reference evidence="1" key="2">
    <citation type="submission" date="2014-04" db="EMBL/GenBank/DDBJ databases">
        <authorList>
            <person name="Xu Y.W."/>
            <person name="Yang Q."/>
        </authorList>
    </citation>
    <scope>NUCLEOTIDE SEQUENCE</scope>
    <source>
        <strain evidence="1">DSM 44626</strain>
    </source>
</reference>
<name>A0A024K742_9MYCO</name>